<proteinExistence type="predicted"/>
<dbReference type="InParanoid" id="A0A7E5WXS3"/>
<evidence type="ECO:0000313" key="2">
    <source>
        <dbReference type="Proteomes" id="UP000322000"/>
    </source>
</evidence>
<sequence length="113" mass="12405">MQCYPKLSPKREPMELSYEAEMLPGVRRLELPAPPGKEFRAPVLLAAPSMPPTHSVIQCMRPPPPPPPPPPPRLHKPPSFEEPSSSIPDLGKFSKIVPGCSIFNNFKLSATSL</sequence>
<dbReference type="CTD" id="39999"/>
<dbReference type="OrthoDB" id="7445763at2759"/>
<evidence type="ECO:0000256" key="1">
    <source>
        <dbReference type="SAM" id="MobiDB-lite"/>
    </source>
</evidence>
<keyword evidence="2" id="KW-1185">Reference proteome</keyword>
<feature type="region of interest" description="Disordered" evidence="1">
    <location>
        <begin position="53"/>
        <end position="88"/>
    </location>
</feature>
<gene>
    <name evidence="3" type="primary">LOC113506990</name>
</gene>
<dbReference type="GeneID" id="113506990"/>
<dbReference type="KEGG" id="tnl:113506990"/>
<dbReference type="AlphaFoldDB" id="A0A7E5WXS3"/>
<dbReference type="RefSeq" id="XP_026745640.1">
    <property type="nucleotide sequence ID" value="XM_026889839.1"/>
</dbReference>
<accession>A0A7E5WXS3</accession>
<protein>
    <submittedName>
        <fullName evidence="3">Protein enabled homolog</fullName>
    </submittedName>
</protein>
<feature type="compositionally biased region" description="Pro residues" evidence="1">
    <location>
        <begin position="61"/>
        <end position="72"/>
    </location>
</feature>
<organism evidence="2 3">
    <name type="scientific">Trichoplusia ni</name>
    <name type="common">Cabbage looper</name>
    <dbReference type="NCBI Taxonomy" id="7111"/>
    <lineage>
        <taxon>Eukaryota</taxon>
        <taxon>Metazoa</taxon>
        <taxon>Ecdysozoa</taxon>
        <taxon>Arthropoda</taxon>
        <taxon>Hexapoda</taxon>
        <taxon>Insecta</taxon>
        <taxon>Pterygota</taxon>
        <taxon>Neoptera</taxon>
        <taxon>Endopterygota</taxon>
        <taxon>Lepidoptera</taxon>
        <taxon>Glossata</taxon>
        <taxon>Ditrysia</taxon>
        <taxon>Noctuoidea</taxon>
        <taxon>Noctuidae</taxon>
        <taxon>Plusiinae</taxon>
        <taxon>Trichoplusia</taxon>
    </lineage>
</organism>
<dbReference type="Proteomes" id="UP000322000">
    <property type="component" value="Unplaced"/>
</dbReference>
<reference evidence="3" key="1">
    <citation type="submission" date="2025-08" db="UniProtKB">
        <authorList>
            <consortium name="RefSeq"/>
        </authorList>
    </citation>
    <scope>IDENTIFICATION</scope>
</reference>
<name>A0A7E5WXS3_TRINI</name>
<evidence type="ECO:0000313" key="3">
    <source>
        <dbReference type="RefSeq" id="XP_026745640.1"/>
    </source>
</evidence>